<evidence type="ECO:0000313" key="2">
    <source>
        <dbReference type="Proteomes" id="UP001163835"/>
    </source>
</evidence>
<organism evidence="1 2">
    <name type="scientific">Lentinula aff. lateritia</name>
    <dbReference type="NCBI Taxonomy" id="2804960"/>
    <lineage>
        <taxon>Eukaryota</taxon>
        <taxon>Fungi</taxon>
        <taxon>Dikarya</taxon>
        <taxon>Basidiomycota</taxon>
        <taxon>Agaricomycotina</taxon>
        <taxon>Agaricomycetes</taxon>
        <taxon>Agaricomycetidae</taxon>
        <taxon>Agaricales</taxon>
        <taxon>Marasmiineae</taxon>
        <taxon>Omphalotaceae</taxon>
        <taxon>Lentinula</taxon>
    </lineage>
</organism>
<reference evidence="1" key="1">
    <citation type="submission" date="2022-09" db="EMBL/GenBank/DDBJ databases">
        <title>A Global Phylogenomic Analysis of the Shiitake Genus Lentinula.</title>
        <authorList>
            <consortium name="DOE Joint Genome Institute"/>
            <person name="Sierra-Patev S."/>
            <person name="Min B."/>
            <person name="Naranjo-Ortiz M."/>
            <person name="Looney B."/>
            <person name="Konkel Z."/>
            <person name="Slot J.C."/>
            <person name="Sakamoto Y."/>
            <person name="Steenwyk J.L."/>
            <person name="Rokas A."/>
            <person name="Carro J."/>
            <person name="Camarero S."/>
            <person name="Ferreira P."/>
            <person name="Molpeceres G."/>
            <person name="Ruiz-Duenas F.J."/>
            <person name="Serrano A."/>
            <person name="Henrissat B."/>
            <person name="Drula E."/>
            <person name="Hughes K.W."/>
            <person name="Mata J.L."/>
            <person name="Ishikawa N.K."/>
            <person name="Vargas-Isla R."/>
            <person name="Ushijima S."/>
            <person name="Smith C.A."/>
            <person name="Ahrendt S."/>
            <person name="Andreopoulos W."/>
            <person name="He G."/>
            <person name="Labutti K."/>
            <person name="Lipzen A."/>
            <person name="Ng V."/>
            <person name="Riley R."/>
            <person name="Sandor L."/>
            <person name="Barry K."/>
            <person name="Martinez A.T."/>
            <person name="Xiao Y."/>
            <person name="Gibbons J.G."/>
            <person name="Terashima K."/>
            <person name="Grigoriev I.V."/>
            <person name="Hibbett D.S."/>
        </authorList>
    </citation>
    <scope>NUCLEOTIDE SEQUENCE</scope>
    <source>
        <strain evidence="1">TMI1499</strain>
    </source>
</reference>
<name>A0ACC1TV51_9AGAR</name>
<comment type="caution">
    <text evidence="1">The sequence shown here is derived from an EMBL/GenBank/DDBJ whole genome shotgun (WGS) entry which is preliminary data.</text>
</comment>
<gene>
    <name evidence="1" type="ORF">F5876DRAFT_45985</name>
</gene>
<evidence type="ECO:0000313" key="1">
    <source>
        <dbReference type="EMBL" id="KAJ3808458.1"/>
    </source>
</evidence>
<protein>
    <submittedName>
        <fullName evidence="1">Uncharacterized protein</fullName>
    </submittedName>
</protein>
<dbReference type="EMBL" id="MU795221">
    <property type="protein sequence ID" value="KAJ3808458.1"/>
    <property type="molecule type" value="Genomic_DNA"/>
</dbReference>
<keyword evidence="2" id="KW-1185">Reference proteome</keyword>
<accession>A0ACC1TV51</accession>
<sequence length="176" mass="20426">MFNLVTSSTRAFRPCSTTLLPSLTRSFVNRALTKPVPPTTGVLYTLRILHIQLILNRSFTETITTPNDFLKSIGRSMDTKMTSAPESWDDFWRTSGLDMRKVGMSVRDRRIIFLRETLNIPIRRYALWCMSKFRRGLAVEEFAHEPKPKKTVRGWGPSVQNGKRIRSKRPKNLKRK</sequence>
<proteinExistence type="predicted"/>
<dbReference type="Proteomes" id="UP001163835">
    <property type="component" value="Unassembled WGS sequence"/>
</dbReference>